<dbReference type="InterPro" id="IPR006685">
    <property type="entry name" value="MscS_channel_2nd"/>
</dbReference>
<evidence type="ECO:0000256" key="7">
    <source>
        <dbReference type="SAM" id="Phobius"/>
    </source>
</evidence>
<name>A0A9W6GND5_9FUSO</name>
<feature type="transmembrane region" description="Helical" evidence="7">
    <location>
        <begin position="6"/>
        <end position="27"/>
    </location>
</feature>
<keyword evidence="4 7" id="KW-0812">Transmembrane</keyword>
<dbReference type="RefSeq" id="WP_281836076.1">
    <property type="nucleotide sequence ID" value="NZ_BSDY01000010.1"/>
</dbReference>
<feature type="domain" description="Mechanosensitive ion channel MscS C-terminal" evidence="9">
    <location>
        <begin position="173"/>
        <end position="264"/>
    </location>
</feature>
<keyword evidence="3" id="KW-1003">Cell membrane</keyword>
<keyword evidence="11" id="KW-1185">Reference proteome</keyword>
<evidence type="ECO:0000256" key="5">
    <source>
        <dbReference type="ARBA" id="ARBA00022989"/>
    </source>
</evidence>
<dbReference type="AlphaFoldDB" id="A0A9W6GND5"/>
<evidence type="ECO:0000256" key="3">
    <source>
        <dbReference type="ARBA" id="ARBA00022475"/>
    </source>
</evidence>
<dbReference type="InterPro" id="IPR011014">
    <property type="entry name" value="MscS_channel_TM-2"/>
</dbReference>
<dbReference type="GO" id="GO:0005886">
    <property type="term" value="C:plasma membrane"/>
    <property type="evidence" value="ECO:0007669"/>
    <property type="project" value="UniProtKB-SubCell"/>
</dbReference>
<comment type="similarity">
    <text evidence="2">Belongs to the MscS (TC 1.A.23) family.</text>
</comment>
<keyword evidence="5 7" id="KW-1133">Transmembrane helix</keyword>
<dbReference type="InterPro" id="IPR045275">
    <property type="entry name" value="MscS_archaea/bacteria_type"/>
</dbReference>
<evidence type="ECO:0000256" key="2">
    <source>
        <dbReference type="ARBA" id="ARBA00008017"/>
    </source>
</evidence>
<dbReference type="InterPro" id="IPR010920">
    <property type="entry name" value="LSM_dom_sf"/>
</dbReference>
<dbReference type="PANTHER" id="PTHR30221:SF1">
    <property type="entry name" value="SMALL-CONDUCTANCE MECHANOSENSITIVE CHANNEL"/>
    <property type="match status" value="1"/>
</dbReference>
<sequence length="276" mass="31180">MEVFNHFTPFIFAALTMITTFYLVKLIKKIINELLKKANQEVAKFNFIKYSIAGVLYILGMGIALSFIPIFKSVSQSIFAGSGILAVILGFASQQTLSNILSGILIELFKPFQIGDRITVLGKTPIGVVEDITLRHTVIRTYENKRIIIPNATMSNELIENVDIIEGKVCKFFEIGISYDSDVDRAIDIIREEVLSHKDYFDNRTEAEIRDGTLPPVTVKVNGYGDSSVNLKAWVWAPDNTVGRQLLWDLNYSVKKRFDAEGIEVPYPYRTIVMKK</sequence>
<accession>A0A9W6GND5</accession>
<dbReference type="EMBL" id="BSDY01000010">
    <property type="protein sequence ID" value="GLI56742.1"/>
    <property type="molecule type" value="Genomic_DNA"/>
</dbReference>
<organism evidence="10 11">
    <name type="scientific">Propionigenium maris DSM 9537</name>
    <dbReference type="NCBI Taxonomy" id="1123000"/>
    <lineage>
        <taxon>Bacteria</taxon>
        <taxon>Fusobacteriati</taxon>
        <taxon>Fusobacteriota</taxon>
        <taxon>Fusobacteriia</taxon>
        <taxon>Fusobacteriales</taxon>
        <taxon>Fusobacteriaceae</taxon>
        <taxon>Propionigenium</taxon>
    </lineage>
</organism>
<dbReference type="SUPFAM" id="SSF82689">
    <property type="entry name" value="Mechanosensitive channel protein MscS (YggB), C-terminal domain"/>
    <property type="match status" value="1"/>
</dbReference>
<dbReference type="GO" id="GO:0008381">
    <property type="term" value="F:mechanosensitive monoatomic ion channel activity"/>
    <property type="evidence" value="ECO:0007669"/>
    <property type="project" value="InterPro"/>
</dbReference>
<dbReference type="Gene3D" id="2.30.30.60">
    <property type="match status" value="1"/>
</dbReference>
<reference evidence="10" key="1">
    <citation type="submission" date="2022-12" db="EMBL/GenBank/DDBJ databases">
        <title>Reference genome sequencing for broad-spectrum identification of bacterial and archaeal isolates by mass spectrometry.</title>
        <authorList>
            <person name="Sekiguchi Y."/>
            <person name="Tourlousse D.M."/>
        </authorList>
    </citation>
    <scope>NUCLEOTIDE SEQUENCE</scope>
    <source>
        <strain evidence="10">10succ1</strain>
    </source>
</reference>
<dbReference type="SUPFAM" id="SSF50182">
    <property type="entry name" value="Sm-like ribonucleoproteins"/>
    <property type="match status" value="1"/>
</dbReference>
<dbReference type="InterPro" id="IPR049278">
    <property type="entry name" value="MS_channel_C"/>
</dbReference>
<dbReference type="PANTHER" id="PTHR30221">
    <property type="entry name" value="SMALL-CONDUCTANCE MECHANOSENSITIVE CHANNEL"/>
    <property type="match status" value="1"/>
</dbReference>
<comment type="subcellular location">
    <subcellularLocation>
        <location evidence="1">Cell membrane</location>
        <topology evidence="1">Multi-pass membrane protein</topology>
    </subcellularLocation>
</comment>
<dbReference type="Proteomes" id="UP001144471">
    <property type="component" value="Unassembled WGS sequence"/>
</dbReference>
<evidence type="ECO:0000313" key="11">
    <source>
        <dbReference type="Proteomes" id="UP001144471"/>
    </source>
</evidence>
<evidence type="ECO:0000256" key="1">
    <source>
        <dbReference type="ARBA" id="ARBA00004651"/>
    </source>
</evidence>
<feature type="transmembrane region" description="Helical" evidence="7">
    <location>
        <begin position="47"/>
        <end position="68"/>
    </location>
</feature>
<keyword evidence="6 7" id="KW-0472">Membrane</keyword>
<comment type="caution">
    <text evidence="10">The sequence shown here is derived from an EMBL/GenBank/DDBJ whole genome shotgun (WGS) entry which is preliminary data.</text>
</comment>
<evidence type="ECO:0000256" key="4">
    <source>
        <dbReference type="ARBA" id="ARBA00022692"/>
    </source>
</evidence>
<protein>
    <submittedName>
        <fullName evidence="10">Mechanosensitive ion channel protein MscS</fullName>
    </submittedName>
</protein>
<evidence type="ECO:0000256" key="6">
    <source>
        <dbReference type="ARBA" id="ARBA00023136"/>
    </source>
</evidence>
<evidence type="ECO:0000313" key="10">
    <source>
        <dbReference type="EMBL" id="GLI56742.1"/>
    </source>
</evidence>
<gene>
    <name evidence="10" type="ORF">PM10SUCC1_22560</name>
</gene>
<dbReference type="Pfam" id="PF00924">
    <property type="entry name" value="MS_channel_2nd"/>
    <property type="match status" value="1"/>
</dbReference>
<dbReference type="Gene3D" id="3.30.70.100">
    <property type="match status" value="1"/>
</dbReference>
<dbReference type="SUPFAM" id="SSF82861">
    <property type="entry name" value="Mechanosensitive channel protein MscS (YggB), transmembrane region"/>
    <property type="match status" value="1"/>
</dbReference>
<proteinExistence type="inferred from homology"/>
<dbReference type="InterPro" id="IPR023408">
    <property type="entry name" value="MscS_beta-dom_sf"/>
</dbReference>
<feature type="domain" description="Mechanosensitive ion channel MscS" evidence="8">
    <location>
        <begin position="96"/>
        <end position="162"/>
    </location>
</feature>
<dbReference type="Pfam" id="PF21082">
    <property type="entry name" value="MS_channel_3rd"/>
    <property type="match status" value="1"/>
</dbReference>
<evidence type="ECO:0000259" key="8">
    <source>
        <dbReference type="Pfam" id="PF00924"/>
    </source>
</evidence>
<dbReference type="Gene3D" id="1.10.287.1260">
    <property type="match status" value="1"/>
</dbReference>
<dbReference type="InterPro" id="IPR011066">
    <property type="entry name" value="MscS_channel_C_sf"/>
</dbReference>
<evidence type="ECO:0000259" key="9">
    <source>
        <dbReference type="Pfam" id="PF21082"/>
    </source>
</evidence>